<evidence type="ECO:0000259" key="5">
    <source>
        <dbReference type="Pfam" id="PF01420"/>
    </source>
</evidence>
<evidence type="ECO:0000256" key="1">
    <source>
        <dbReference type="ARBA" id="ARBA00010923"/>
    </source>
</evidence>
<dbReference type="InterPro" id="IPR044946">
    <property type="entry name" value="Restrct_endonuc_typeI_TRD_sf"/>
</dbReference>
<dbReference type="PANTHER" id="PTHR30408:SF12">
    <property type="entry name" value="TYPE I RESTRICTION ENZYME MJAVIII SPECIFICITY SUBUNIT"/>
    <property type="match status" value="1"/>
</dbReference>
<dbReference type="Pfam" id="PF01420">
    <property type="entry name" value="Methylase_S"/>
    <property type="match status" value="1"/>
</dbReference>
<reference evidence="6" key="1">
    <citation type="submission" date="2023-01" db="EMBL/GenBank/DDBJ databases">
        <title>Genome analysis of 13 Lactobacillus isolated from gut of wild boar.</title>
        <authorList>
            <person name="Papp P."/>
            <person name="Libisch B."/>
            <person name="Nagy T."/>
            <person name="Olasz F."/>
        </authorList>
    </citation>
    <scope>NUCLEOTIDE SEQUENCE</scope>
    <source>
        <strain evidence="6">F108</strain>
    </source>
</reference>
<accession>A0AAJ1HPX7</accession>
<dbReference type="PANTHER" id="PTHR30408">
    <property type="entry name" value="TYPE-1 RESTRICTION ENZYME ECOKI SPECIFICITY PROTEIN"/>
    <property type="match status" value="1"/>
</dbReference>
<sequence length="425" mass="48695">MAKQSPSYHFAPGDTVSAAGKHSQPYPWEQRKLGETFLFKKNNTFSRSELSFENGYVKNIHYGDILVKYNEYLNVHNNSNIPFVTQNIPSNFSSSYLQDGDIVMADTAEDETVGKSTEISSLSSNDRVLAGLHTIPLSPKQKFGSGFLGFYLNSNSYHDKLRPLMQGIKVTSISKTNLKNTILQFPKELEEQKRIGKLFIKLNRTITLHEEKQRQLEQLKKALLQKMFADETGYPVLRFKGFTAKWEQRKPKNYLRESRILGSTGVDAKKLTVKLWGKGVVEKKESISGSSNTRYYIRHAGQLMYGKLDFLHAAFGIVPKELDKYESTADSPAFDIIDGNPKFLLESFLRKEFYLRNGQRANGSRKAKRIHEKDFLEMPILVPYKSEQTKIGNLINSLDKTITLHDKKIQYLKQLKRGLLQKMFV</sequence>
<dbReference type="Gene3D" id="3.90.220.20">
    <property type="entry name" value="DNA methylase specificity domains"/>
    <property type="match status" value="2"/>
</dbReference>
<organism evidence="6 7">
    <name type="scientific">Limosilactobacillus mucosae</name>
    <name type="common">Lactobacillus mucosae</name>
    <dbReference type="NCBI Taxonomy" id="97478"/>
    <lineage>
        <taxon>Bacteria</taxon>
        <taxon>Bacillati</taxon>
        <taxon>Bacillota</taxon>
        <taxon>Bacilli</taxon>
        <taxon>Lactobacillales</taxon>
        <taxon>Lactobacillaceae</taxon>
        <taxon>Limosilactobacillus</taxon>
    </lineage>
</organism>
<dbReference type="AlphaFoldDB" id="A0AAJ1HPX7"/>
<dbReference type="InterPro" id="IPR052021">
    <property type="entry name" value="Type-I_RS_S_subunit"/>
</dbReference>
<comment type="caution">
    <text evidence="6">The sequence shown here is derived from an EMBL/GenBank/DDBJ whole genome shotgun (WGS) entry which is preliminary data.</text>
</comment>
<protein>
    <submittedName>
        <fullName evidence="6">Restriction endonuclease subunit S</fullName>
    </submittedName>
</protein>
<keyword evidence="6" id="KW-0378">Hydrolase</keyword>
<evidence type="ECO:0000256" key="2">
    <source>
        <dbReference type="ARBA" id="ARBA00022747"/>
    </source>
</evidence>
<evidence type="ECO:0000313" key="7">
    <source>
        <dbReference type="Proteomes" id="UP001218021"/>
    </source>
</evidence>
<dbReference type="GO" id="GO:0009307">
    <property type="term" value="P:DNA restriction-modification system"/>
    <property type="evidence" value="ECO:0007669"/>
    <property type="project" value="UniProtKB-KW"/>
</dbReference>
<dbReference type="InterPro" id="IPR000055">
    <property type="entry name" value="Restrct_endonuc_typeI_TRD"/>
</dbReference>
<dbReference type="RefSeq" id="WP_272208220.1">
    <property type="nucleotide sequence ID" value="NZ_JAQONC010000030.1"/>
</dbReference>
<evidence type="ECO:0000256" key="3">
    <source>
        <dbReference type="ARBA" id="ARBA00023125"/>
    </source>
</evidence>
<feature type="region of interest" description="Disordered" evidence="4">
    <location>
        <begin position="1"/>
        <end position="23"/>
    </location>
</feature>
<dbReference type="EMBL" id="JAQOND010000005">
    <property type="protein sequence ID" value="MDC2826881.1"/>
    <property type="molecule type" value="Genomic_DNA"/>
</dbReference>
<keyword evidence="3" id="KW-0238">DNA-binding</keyword>
<dbReference type="SUPFAM" id="SSF116734">
    <property type="entry name" value="DNA methylase specificity domain"/>
    <property type="match status" value="2"/>
</dbReference>
<dbReference type="Proteomes" id="UP001218021">
    <property type="component" value="Unassembled WGS sequence"/>
</dbReference>
<keyword evidence="2" id="KW-0680">Restriction system</keyword>
<name>A0AAJ1HPX7_LIMMU</name>
<proteinExistence type="inferred from homology"/>
<gene>
    <name evidence="6" type="ORF">PO158_01030</name>
</gene>
<dbReference type="GO" id="GO:0004519">
    <property type="term" value="F:endonuclease activity"/>
    <property type="evidence" value="ECO:0007669"/>
    <property type="project" value="UniProtKB-KW"/>
</dbReference>
<evidence type="ECO:0000256" key="4">
    <source>
        <dbReference type="SAM" id="MobiDB-lite"/>
    </source>
</evidence>
<dbReference type="GO" id="GO:0003677">
    <property type="term" value="F:DNA binding"/>
    <property type="evidence" value="ECO:0007669"/>
    <property type="project" value="UniProtKB-KW"/>
</dbReference>
<keyword evidence="6" id="KW-0540">Nuclease</keyword>
<keyword evidence="6" id="KW-0255">Endonuclease</keyword>
<evidence type="ECO:0000313" key="6">
    <source>
        <dbReference type="EMBL" id="MDC2826881.1"/>
    </source>
</evidence>
<feature type="domain" description="Type I restriction modification DNA specificity" evidence="5">
    <location>
        <begin position="27"/>
        <end position="218"/>
    </location>
</feature>
<comment type="similarity">
    <text evidence="1">Belongs to the type-I restriction system S methylase family.</text>
</comment>